<comment type="caution">
    <text evidence="1">The sequence shown here is derived from an EMBL/GenBank/DDBJ whole genome shotgun (WGS) entry which is preliminary data.</text>
</comment>
<keyword evidence="2" id="KW-1185">Reference proteome</keyword>
<protein>
    <submittedName>
        <fullName evidence="1">Uncharacterized protein</fullName>
    </submittedName>
</protein>
<dbReference type="InterPro" id="IPR012674">
    <property type="entry name" value="Calycin"/>
</dbReference>
<dbReference type="Proteomes" id="UP001321473">
    <property type="component" value="Unassembled WGS sequence"/>
</dbReference>
<proteinExistence type="predicted"/>
<organism evidence="1 2">
    <name type="scientific">Amblyomma americanum</name>
    <name type="common">Lone star tick</name>
    <dbReference type="NCBI Taxonomy" id="6943"/>
    <lineage>
        <taxon>Eukaryota</taxon>
        <taxon>Metazoa</taxon>
        <taxon>Ecdysozoa</taxon>
        <taxon>Arthropoda</taxon>
        <taxon>Chelicerata</taxon>
        <taxon>Arachnida</taxon>
        <taxon>Acari</taxon>
        <taxon>Parasitiformes</taxon>
        <taxon>Ixodida</taxon>
        <taxon>Ixodoidea</taxon>
        <taxon>Ixodidae</taxon>
        <taxon>Amblyomminae</taxon>
        <taxon>Amblyomma</taxon>
    </lineage>
</organism>
<reference evidence="1 2" key="1">
    <citation type="journal article" date="2023" name="Arcadia Sci">
        <title>De novo assembly of a long-read Amblyomma americanum tick genome.</title>
        <authorList>
            <person name="Chou S."/>
            <person name="Poskanzer K.E."/>
            <person name="Rollins M."/>
            <person name="Thuy-Boun P.S."/>
        </authorList>
    </citation>
    <scope>NUCLEOTIDE SEQUENCE [LARGE SCALE GENOMIC DNA]</scope>
    <source>
        <strain evidence="1">F_SG_1</strain>
        <tissue evidence="1">Salivary glands</tissue>
    </source>
</reference>
<sequence length="152" mass="17465">MWYVVQRTASLYNDSLSCTSYNVRHKDGVVYEVELDYMDKITLLYLALFMIACSPGRKSMVKKILRIVEDSDHPAQFYFADQDDQRVATSFLGTDYKNWNVVYGYIFGGVPAYGVGSRTPVLDLKYLEEANQVLKKNDVYGTMQNCPPRQTK</sequence>
<dbReference type="SUPFAM" id="SSF50814">
    <property type="entry name" value="Lipocalins"/>
    <property type="match status" value="1"/>
</dbReference>
<name>A0AAQ4EH30_AMBAM</name>
<evidence type="ECO:0000313" key="1">
    <source>
        <dbReference type="EMBL" id="KAK8774077.1"/>
    </source>
</evidence>
<gene>
    <name evidence="1" type="ORF">V5799_011390</name>
</gene>
<dbReference type="EMBL" id="JARKHS020015826">
    <property type="protein sequence ID" value="KAK8774077.1"/>
    <property type="molecule type" value="Genomic_DNA"/>
</dbReference>
<accession>A0AAQ4EH30</accession>
<dbReference type="AlphaFoldDB" id="A0AAQ4EH30"/>
<dbReference type="Gene3D" id="2.40.128.20">
    <property type="match status" value="1"/>
</dbReference>
<evidence type="ECO:0000313" key="2">
    <source>
        <dbReference type="Proteomes" id="UP001321473"/>
    </source>
</evidence>